<dbReference type="NCBIfam" id="NF033537">
    <property type="entry name" value="lasso_biosyn_B2"/>
    <property type="match status" value="1"/>
</dbReference>
<keyword evidence="2" id="KW-0614">Plasmid</keyword>
<evidence type="ECO:0000259" key="1">
    <source>
        <dbReference type="Pfam" id="PF13471"/>
    </source>
</evidence>
<gene>
    <name evidence="2" type="ORF">pSHK1.80</name>
</gene>
<geneLocation type="plasmid" evidence="2">
    <name>pSHK1</name>
</geneLocation>
<dbReference type="EMBL" id="EU372836">
    <property type="protein sequence ID" value="ABY83549.1"/>
    <property type="molecule type" value="Genomic_DNA"/>
</dbReference>
<dbReference type="AlphaFoldDB" id="B0LU68"/>
<reference evidence="2" key="1">
    <citation type="journal article" date="2011" name="Acta Biochim. Biophys. Sin.">
        <title>Characterization of the multiple CRISPR loci on Streptomyces linear plasmid pSHK1.</title>
        <authorList>
            <person name="Guo P."/>
            <person name="Cheng Q."/>
            <person name="Xie P."/>
            <person name="Fan Y."/>
            <person name="Jiang W."/>
            <person name="Qin Z."/>
        </authorList>
    </citation>
    <scope>NUCLEOTIDE SEQUENCE</scope>
    <source>
        <strain evidence="2">HK1</strain>
        <plasmid evidence="2">pSHK1</plasmid>
    </source>
</reference>
<dbReference type="Pfam" id="PF13471">
    <property type="entry name" value="Transglut_core3"/>
    <property type="match status" value="1"/>
</dbReference>
<organism evidence="2">
    <name type="scientific">Streptomyces sp. HK1</name>
    <dbReference type="NCBI Taxonomy" id="405041"/>
    <lineage>
        <taxon>Bacteria</taxon>
        <taxon>Bacillati</taxon>
        <taxon>Actinomycetota</taxon>
        <taxon>Actinomycetes</taxon>
        <taxon>Kitasatosporales</taxon>
        <taxon>Streptomycetaceae</taxon>
        <taxon>Streptomyces</taxon>
    </lineage>
</organism>
<evidence type="ECO:0000313" key="2">
    <source>
        <dbReference type="EMBL" id="ABY83549.1"/>
    </source>
</evidence>
<dbReference type="InterPro" id="IPR053521">
    <property type="entry name" value="McjB-like"/>
</dbReference>
<accession>B0LU68</accession>
<protein>
    <recommendedName>
        <fullName evidence="1">Microcin J25-processing protein McjB C-terminal domain-containing protein</fullName>
    </recommendedName>
</protein>
<sequence>MHRAELGETVAVLNEATGTWMWASPLTDRIWAAAVEGRVETLIASLAAEGHGEKAEHTVRTTIDQLVRAGYLTVTGPGLRALPGQMPDVAVPAQGTERAPSRPVRWLARTGLALSLILMIAPLRWRLRALAPLRVLPAASPALVGAVSAAVPQIRPACYRGRIACMEISLATVLALALCGRRAHWVLGARQLPAEAHAWVWTENGAFGLSGRDRPDPRRPWVGALAAPPVPHARKGEL</sequence>
<feature type="domain" description="Microcin J25-processing protein McjB C-terminal" evidence="1">
    <location>
        <begin position="119"/>
        <end position="201"/>
    </location>
</feature>
<dbReference type="InterPro" id="IPR032708">
    <property type="entry name" value="McjB_C"/>
</dbReference>
<name>B0LU68_9ACTN</name>
<proteinExistence type="predicted"/>